<comment type="caution">
    <text evidence="2">The sequence shown here is derived from an EMBL/GenBank/DDBJ whole genome shotgun (WGS) entry which is preliminary data.</text>
</comment>
<keyword evidence="1" id="KW-0472">Membrane</keyword>
<feature type="transmembrane region" description="Helical" evidence="1">
    <location>
        <begin position="204"/>
        <end position="226"/>
    </location>
</feature>
<accession>A0ABS8BV62</accession>
<keyword evidence="3" id="KW-1185">Reference proteome</keyword>
<feature type="transmembrane region" description="Helical" evidence="1">
    <location>
        <begin position="329"/>
        <end position="350"/>
    </location>
</feature>
<feature type="transmembrane region" description="Helical" evidence="1">
    <location>
        <begin position="362"/>
        <end position="381"/>
    </location>
</feature>
<dbReference type="RefSeq" id="WP_226748120.1">
    <property type="nucleotide sequence ID" value="NZ_JAJATZ010000003.1"/>
</dbReference>
<keyword evidence="1" id="KW-1133">Transmembrane helix</keyword>
<feature type="transmembrane region" description="Helical" evidence="1">
    <location>
        <begin position="253"/>
        <end position="272"/>
    </location>
</feature>
<dbReference type="Proteomes" id="UP001138961">
    <property type="component" value="Unassembled WGS sequence"/>
</dbReference>
<feature type="transmembrane region" description="Helical" evidence="1">
    <location>
        <begin position="278"/>
        <end position="295"/>
    </location>
</feature>
<feature type="transmembrane region" description="Helical" evidence="1">
    <location>
        <begin position="81"/>
        <end position="101"/>
    </location>
</feature>
<feature type="transmembrane region" description="Helical" evidence="1">
    <location>
        <begin position="58"/>
        <end position="74"/>
    </location>
</feature>
<keyword evidence="1" id="KW-0812">Transmembrane</keyword>
<feature type="transmembrane region" description="Helical" evidence="1">
    <location>
        <begin position="32"/>
        <end position="52"/>
    </location>
</feature>
<organism evidence="2 3">
    <name type="scientific">Loktanella gaetbuli</name>
    <dbReference type="NCBI Taxonomy" id="2881335"/>
    <lineage>
        <taxon>Bacteria</taxon>
        <taxon>Pseudomonadati</taxon>
        <taxon>Pseudomonadota</taxon>
        <taxon>Alphaproteobacteria</taxon>
        <taxon>Rhodobacterales</taxon>
        <taxon>Roseobacteraceae</taxon>
        <taxon>Loktanella</taxon>
    </lineage>
</organism>
<proteinExistence type="predicted"/>
<evidence type="ECO:0000256" key="1">
    <source>
        <dbReference type="SAM" id="Phobius"/>
    </source>
</evidence>
<gene>
    <name evidence="2" type="ORF">LGQ03_08965</name>
</gene>
<feature type="transmembrane region" description="Helical" evidence="1">
    <location>
        <begin position="127"/>
        <end position="152"/>
    </location>
</feature>
<evidence type="ECO:0008006" key="4">
    <source>
        <dbReference type="Google" id="ProtNLM"/>
    </source>
</evidence>
<feature type="transmembrane region" description="Helical" evidence="1">
    <location>
        <begin position="6"/>
        <end position="25"/>
    </location>
</feature>
<feature type="transmembrane region" description="Helical" evidence="1">
    <location>
        <begin position="393"/>
        <end position="417"/>
    </location>
</feature>
<feature type="transmembrane region" description="Helical" evidence="1">
    <location>
        <begin position="448"/>
        <end position="466"/>
    </location>
</feature>
<protein>
    <recommendedName>
        <fullName evidence="4">Di-and tricarboxylate transporter</fullName>
    </recommendedName>
</protein>
<reference evidence="2" key="1">
    <citation type="submission" date="2021-10" db="EMBL/GenBank/DDBJ databases">
        <title>Loktanella gaetbuli sp. nov., isolated from a tidal flat.</title>
        <authorList>
            <person name="Park S."/>
            <person name="Yoon J.-H."/>
        </authorList>
    </citation>
    <scope>NUCLEOTIDE SEQUENCE</scope>
    <source>
        <strain evidence="2">TSTF-M6</strain>
    </source>
</reference>
<name>A0ABS8BV62_9RHOB</name>
<evidence type="ECO:0000313" key="3">
    <source>
        <dbReference type="Proteomes" id="UP001138961"/>
    </source>
</evidence>
<feature type="transmembrane region" description="Helical" evidence="1">
    <location>
        <begin position="173"/>
        <end position="192"/>
    </location>
</feature>
<dbReference type="EMBL" id="JAJATZ010000003">
    <property type="protein sequence ID" value="MCB5199371.1"/>
    <property type="molecule type" value="Genomic_DNA"/>
</dbReference>
<sequence>MQRLTLTDAIGGLLLIVTMIARGIYEWGGGDAFLNVSMVSSVAALALFAAHIPWSRRVFLIIGIVLTVIALVVLPDGRRAIIEAVMLVSFITGFFAALTTLRSAALTSAPIVKTGEFLASQPPGRRYLALTAGGGLFGLILMYGAIQLLGGLAAQSVSAEPNPERRRHRLRRMLVAIQRGFIATLPWSPLAFSMAISTQLIPGATWAGAVLPCAVSGVILVCIGWAMDSIFKPRISGPAATFDPPDGTWLRRLMPLLTLLLVIGAVTLGLHLWTGVRVVGVVMIVVPVIAVLWMGEQDVLNHHRHPVLHVAGRARDYAMTELPGNRSEIVLLAMAGFIGSLGAALLSPVIVSSGIDLSSVPAPVLLLVLFWTIPLAGQFGMNPILSVSLLAPLLPAPAEIGAAPAAFIVAITGGWALSGATSPYTASTLLIAQYGKVSASHVGLRWNGGYALTCGVVLSVWVLIALKLL</sequence>
<evidence type="ECO:0000313" key="2">
    <source>
        <dbReference type="EMBL" id="MCB5199371.1"/>
    </source>
</evidence>